<dbReference type="PANTHER" id="PTHR16897:SF2">
    <property type="entry name" value="OS03G0226600 PROTEIN"/>
    <property type="match status" value="1"/>
</dbReference>
<comment type="caution">
    <text evidence="1">The sequence shown here is derived from an EMBL/GenBank/DDBJ whole genome shotgun (WGS) entry which is preliminary data.</text>
</comment>
<dbReference type="AlphaFoldDB" id="A0A9D4BTC6"/>
<name>A0A9D4BTC6_DREPO</name>
<protein>
    <submittedName>
        <fullName evidence="1">Uncharacterized protein</fullName>
    </submittedName>
</protein>
<proteinExistence type="predicted"/>
<dbReference type="Proteomes" id="UP000828390">
    <property type="component" value="Unassembled WGS sequence"/>
</dbReference>
<evidence type="ECO:0000313" key="2">
    <source>
        <dbReference type="Proteomes" id="UP000828390"/>
    </source>
</evidence>
<reference evidence="1" key="1">
    <citation type="journal article" date="2019" name="bioRxiv">
        <title>The Genome of the Zebra Mussel, Dreissena polymorpha: A Resource for Invasive Species Research.</title>
        <authorList>
            <person name="McCartney M.A."/>
            <person name="Auch B."/>
            <person name="Kono T."/>
            <person name="Mallez S."/>
            <person name="Zhang Y."/>
            <person name="Obille A."/>
            <person name="Becker A."/>
            <person name="Abrahante J.E."/>
            <person name="Garbe J."/>
            <person name="Badalamenti J.P."/>
            <person name="Herman A."/>
            <person name="Mangelson H."/>
            <person name="Liachko I."/>
            <person name="Sullivan S."/>
            <person name="Sone E.D."/>
            <person name="Koren S."/>
            <person name="Silverstein K.A.T."/>
            <person name="Beckman K.B."/>
            <person name="Gohl D.M."/>
        </authorList>
    </citation>
    <scope>NUCLEOTIDE SEQUENCE</scope>
    <source>
        <strain evidence="1">Duluth1</strain>
        <tissue evidence="1">Whole animal</tissue>
    </source>
</reference>
<dbReference type="PANTHER" id="PTHR16897">
    <property type="entry name" value="OS10G0105400 PROTEIN"/>
    <property type="match status" value="1"/>
</dbReference>
<evidence type="ECO:0000313" key="1">
    <source>
        <dbReference type="EMBL" id="KAH3708680.1"/>
    </source>
</evidence>
<sequence>MCVSVLYILYDIIAANWKGFHDDESGIYAYTWAVGKSVCSSDVVPYTNPYAHLTNPKFWTDSAFQKGIHLPDGPYFVTVQALNGAELGGSLVTTVCHSTPFIVDTSPPVFHKVTDIIYDEDFDLIAIYYNATDDLSKIAHAEFGLGKTKYDVQLKAYGLHAPMEREDPFVAVKDLGLQEGIPAWIRIRVTNNGIKNTSIVVSIILKFCWVDCVICKVCVFKSTTLADFSVQLS</sequence>
<keyword evidence="2" id="KW-1185">Reference proteome</keyword>
<organism evidence="1 2">
    <name type="scientific">Dreissena polymorpha</name>
    <name type="common">Zebra mussel</name>
    <name type="synonym">Mytilus polymorpha</name>
    <dbReference type="NCBI Taxonomy" id="45954"/>
    <lineage>
        <taxon>Eukaryota</taxon>
        <taxon>Metazoa</taxon>
        <taxon>Spiralia</taxon>
        <taxon>Lophotrochozoa</taxon>
        <taxon>Mollusca</taxon>
        <taxon>Bivalvia</taxon>
        <taxon>Autobranchia</taxon>
        <taxon>Heteroconchia</taxon>
        <taxon>Euheterodonta</taxon>
        <taxon>Imparidentia</taxon>
        <taxon>Neoheterodontei</taxon>
        <taxon>Myida</taxon>
        <taxon>Dreissenoidea</taxon>
        <taxon>Dreissenidae</taxon>
        <taxon>Dreissena</taxon>
    </lineage>
</organism>
<accession>A0A9D4BTC6</accession>
<reference evidence="1" key="2">
    <citation type="submission" date="2020-11" db="EMBL/GenBank/DDBJ databases">
        <authorList>
            <person name="McCartney M.A."/>
            <person name="Auch B."/>
            <person name="Kono T."/>
            <person name="Mallez S."/>
            <person name="Becker A."/>
            <person name="Gohl D.M."/>
            <person name="Silverstein K.A.T."/>
            <person name="Koren S."/>
            <person name="Bechman K.B."/>
            <person name="Herman A."/>
            <person name="Abrahante J.E."/>
            <person name="Garbe J."/>
        </authorList>
    </citation>
    <scope>NUCLEOTIDE SEQUENCE</scope>
    <source>
        <strain evidence="1">Duluth1</strain>
        <tissue evidence="1">Whole animal</tissue>
    </source>
</reference>
<dbReference type="EMBL" id="JAIWYP010000014">
    <property type="protein sequence ID" value="KAH3708680.1"/>
    <property type="molecule type" value="Genomic_DNA"/>
</dbReference>
<gene>
    <name evidence="1" type="ORF">DPMN_068137</name>
</gene>